<evidence type="ECO:0000256" key="3">
    <source>
        <dbReference type="ARBA" id="ARBA00023163"/>
    </source>
</evidence>
<sequence>MENIGIPRIELETFAAEEYKVPLLKVEHYPVHSSHFIVENRNAYPVKDYISPHRRKFYKIFHMTSGTGILTIGLHRYEMGPHEIAFVHPDEIMSWQTTSEETGGHFCLIHPHYFGPDAEHVLQLLRQFPYFQADQAVIQLEDRQSLVIDGCFATMLSEERGKAEDKKQAIVLQLQLVLLESKRAGKNSIQKPVSENYGYIYRFLSLLESSFRVQAPDDSIKLKTAAEFADQLHVHPNYLNALIKNHTGKTLREHIQDRLLHEAKSLLVQTDWDINKISDGLGFSGQSAFTAFFRKKVNVSPSLFRKNSSLANQSILQHMA</sequence>
<keyword evidence="1" id="KW-0805">Transcription regulation</keyword>
<evidence type="ECO:0000256" key="1">
    <source>
        <dbReference type="ARBA" id="ARBA00023015"/>
    </source>
</evidence>
<dbReference type="PANTHER" id="PTHR43280">
    <property type="entry name" value="ARAC-FAMILY TRANSCRIPTIONAL REGULATOR"/>
    <property type="match status" value="1"/>
</dbReference>
<dbReference type="Pfam" id="PF02311">
    <property type="entry name" value="AraC_binding"/>
    <property type="match status" value="1"/>
</dbReference>
<protein>
    <submittedName>
        <fullName evidence="5">AraC family transcriptional regulator</fullName>
    </submittedName>
</protein>
<dbReference type="PROSITE" id="PS01124">
    <property type="entry name" value="HTH_ARAC_FAMILY_2"/>
    <property type="match status" value="1"/>
</dbReference>
<name>A0A2S7IH80_9BACT</name>
<organism evidence="5 6">
    <name type="scientific">Siphonobacter curvatus</name>
    <dbReference type="NCBI Taxonomy" id="2094562"/>
    <lineage>
        <taxon>Bacteria</taxon>
        <taxon>Pseudomonadati</taxon>
        <taxon>Bacteroidota</taxon>
        <taxon>Cytophagia</taxon>
        <taxon>Cytophagales</taxon>
        <taxon>Cytophagaceae</taxon>
        <taxon>Siphonobacter</taxon>
    </lineage>
</organism>
<dbReference type="InterPro" id="IPR009057">
    <property type="entry name" value="Homeodomain-like_sf"/>
</dbReference>
<dbReference type="SUPFAM" id="SSF46689">
    <property type="entry name" value="Homeodomain-like"/>
    <property type="match status" value="1"/>
</dbReference>
<dbReference type="InterPro" id="IPR018060">
    <property type="entry name" value="HTH_AraC"/>
</dbReference>
<keyword evidence="3" id="KW-0804">Transcription</keyword>
<gene>
    <name evidence="5" type="ORF">C5O19_21200</name>
</gene>
<accession>A0A2S7IH80</accession>
<dbReference type="Gene3D" id="2.60.120.10">
    <property type="entry name" value="Jelly Rolls"/>
    <property type="match status" value="1"/>
</dbReference>
<dbReference type="GO" id="GO:0003700">
    <property type="term" value="F:DNA-binding transcription factor activity"/>
    <property type="evidence" value="ECO:0007669"/>
    <property type="project" value="InterPro"/>
</dbReference>
<dbReference type="OrthoDB" id="629929at2"/>
<dbReference type="EMBL" id="PTRA01000005">
    <property type="protein sequence ID" value="PQA55063.1"/>
    <property type="molecule type" value="Genomic_DNA"/>
</dbReference>
<dbReference type="Gene3D" id="1.10.10.60">
    <property type="entry name" value="Homeodomain-like"/>
    <property type="match status" value="1"/>
</dbReference>
<feature type="domain" description="HTH araC/xylS-type" evidence="4">
    <location>
        <begin position="201"/>
        <end position="307"/>
    </location>
</feature>
<dbReference type="AlphaFoldDB" id="A0A2S7IH80"/>
<dbReference type="Proteomes" id="UP000239590">
    <property type="component" value="Unassembled WGS sequence"/>
</dbReference>
<dbReference type="InterPro" id="IPR003313">
    <property type="entry name" value="AraC-bd"/>
</dbReference>
<dbReference type="GO" id="GO:0043565">
    <property type="term" value="F:sequence-specific DNA binding"/>
    <property type="evidence" value="ECO:0007669"/>
    <property type="project" value="InterPro"/>
</dbReference>
<evidence type="ECO:0000256" key="2">
    <source>
        <dbReference type="ARBA" id="ARBA00023125"/>
    </source>
</evidence>
<comment type="caution">
    <text evidence="5">The sequence shown here is derived from an EMBL/GenBank/DDBJ whole genome shotgun (WGS) entry which is preliminary data.</text>
</comment>
<dbReference type="SUPFAM" id="SSF51215">
    <property type="entry name" value="Regulatory protein AraC"/>
    <property type="match status" value="1"/>
</dbReference>
<keyword evidence="2" id="KW-0238">DNA-binding</keyword>
<dbReference type="RefSeq" id="WP_104715382.1">
    <property type="nucleotide sequence ID" value="NZ_PTRA01000005.1"/>
</dbReference>
<evidence type="ECO:0000313" key="6">
    <source>
        <dbReference type="Proteomes" id="UP000239590"/>
    </source>
</evidence>
<evidence type="ECO:0000313" key="5">
    <source>
        <dbReference type="EMBL" id="PQA55063.1"/>
    </source>
</evidence>
<dbReference type="Pfam" id="PF12833">
    <property type="entry name" value="HTH_18"/>
    <property type="match status" value="1"/>
</dbReference>
<reference evidence="6" key="1">
    <citation type="submission" date="2018-02" db="EMBL/GenBank/DDBJ databases">
        <title>Genome sequencing of Solimonas sp. HR-BB.</title>
        <authorList>
            <person name="Lee Y."/>
            <person name="Jeon C.O."/>
        </authorList>
    </citation>
    <scope>NUCLEOTIDE SEQUENCE [LARGE SCALE GENOMIC DNA]</scope>
    <source>
        <strain evidence="6">HR-U</strain>
    </source>
</reference>
<evidence type="ECO:0000259" key="4">
    <source>
        <dbReference type="PROSITE" id="PS01124"/>
    </source>
</evidence>
<dbReference type="PANTHER" id="PTHR43280:SF32">
    <property type="entry name" value="TRANSCRIPTIONAL REGULATORY PROTEIN"/>
    <property type="match status" value="1"/>
</dbReference>
<dbReference type="SMART" id="SM00342">
    <property type="entry name" value="HTH_ARAC"/>
    <property type="match status" value="1"/>
</dbReference>
<proteinExistence type="predicted"/>
<dbReference type="InterPro" id="IPR014710">
    <property type="entry name" value="RmlC-like_jellyroll"/>
</dbReference>
<dbReference type="InterPro" id="IPR037923">
    <property type="entry name" value="HTH-like"/>
</dbReference>
<keyword evidence="6" id="KW-1185">Reference proteome</keyword>